<reference evidence="4" key="1">
    <citation type="submission" date="2016-10" db="EMBL/GenBank/DDBJ databases">
        <title>Sequence of Gallionella enrichment culture.</title>
        <authorList>
            <person name="Poehlein A."/>
            <person name="Muehling M."/>
            <person name="Daniel R."/>
        </authorList>
    </citation>
    <scope>NUCLEOTIDE SEQUENCE</scope>
</reference>
<comment type="caution">
    <text evidence="4">The sequence shown here is derived from an EMBL/GenBank/DDBJ whole genome shotgun (WGS) entry which is preliminary data.</text>
</comment>
<dbReference type="Pfam" id="PF02630">
    <property type="entry name" value="SCO1-SenC"/>
    <property type="match status" value="1"/>
</dbReference>
<dbReference type="PANTHER" id="PTHR12151:SF25">
    <property type="entry name" value="LINALOOL DEHYDRATASE_ISOMERASE DOMAIN-CONTAINING PROTEIN"/>
    <property type="match status" value="1"/>
</dbReference>
<accession>A0A1J5T153</accession>
<dbReference type="PANTHER" id="PTHR12151">
    <property type="entry name" value="ELECTRON TRANSPORT PROTIN SCO1/SENC FAMILY MEMBER"/>
    <property type="match status" value="1"/>
</dbReference>
<evidence type="ECO:0000259" key="3">
    <source>
        <dbReference type="PROSITE" id="PS51352"/>
    </source>
</evidence>
<gene>
    <name evidence="4" type="ORF">GALL_44050</name>
</gene>
<proteinExistence type="inferred from homology"/>
<dbReference type="InterPro" id="IPR036249">
    <property type="entry name" value="Thioredoxin-like_sf"/>
</dbReference>
<dbReference type="Gene3D" id="3.40.30.10">
    <property type="entry name" value="Glutaredoxin"/>
    <property type="match status" value="1"/>
</dbReference>
<dbReference type="EMBL" id="MLJW01000011">
    <property type="protein sequence ID" value="OIR14601.1"/>
    <property type="molecule type" value="Genomic_DNA"/>
</dbReference>
<feature type="domain" description="Thioredoxin" evidence="3">
    <location>
        <begin position="65"/>
        <end position="222"/>
    </location>
</feature>
<evidence type="ECO:0000256" key="1">
    <source>
        <dbReference type="ARBA" id="ARBA00010996"/>
    </source>
</evidence>
<protein>
    <recommendedName>
        <fullName evidence="3">Thioredoxin domain-containing protein</fullName>
    </recommendedName>
</protein>
<name>A0A1J5T153_9ZZZZ</name>
<dbReference type="PROSITE" id="PS51352">
    <property type="entry name" value="THIOREDOXIN_2"/>
    <property type="match status" value="1"/>
</dbReference>
<dbReference type="CDD" id="cd02968">
    <property type="entry name" value="SCO"/>
    <property type="match status" value="1"/>
</dbReference>
<dbReference type="AlphaFoldDB" id="A0A1J5T153"/>
<comment type="similarity">
    <text evidence="1">Belongs to the SCO1/2 family.</text>
</comment>
<dbReference type="SUPFAM" id="SSF52833">
    <property type="entry name" value="Thioredoxin-like"/>
    <property type="match status" value="1"/>
</dbReference>
<dbReference type="InterPro" id="IPR003782">
    <property type="entry name" value="SCO1/SenC"/>
</dbReference>
<evidence type="ECO:0000313" key="4">
    <source>
        <dbReference type="EMBL" id="OIR14601.1"/>
    </source>
</evidence>
<evidence type="ECO:0000256" key="2">
    <source>
        <dbReference type="ARBA" id="ARBA00023008"/>
    </source>
</evidence>
<keyword evidence="2" id="KW-0186">Copper</keyword>
<organism evidence="4">
    <name type="scientific">mine drainage metagenome</name>
    <dbReference type="NCBI Taxonomy" id="410659"/>
    <lineage>
        <taxon>unclassified sequences</taxon>
        <taxon>metagenomes</taxon>
        <taxon>ecological metagenomes</taxon>
    </lineage>
</organism>
<dbReference type="InterPro" id="IPR013766">
    <property type="entry name" value="Thioredoxin_domain"/>
</dbReference>
<sequence>MRPIHTMLGIALAFGMAGAAAAAYAGDEMHMGMNMDMSHMDMSGGAGTDPHAHHHHMEQQKVTRMTADYSVPQIRLVRDDNHTVSLPDEMNDGRPVILNFIYTACTAVCPITSRTFEQLQDMLGNDRDKVHMISITIDPEQDTPERLSAYARKYDAKSQWRFYTGSSEASLAAQRAFDVYHGDKMNHAPVTLLRAAPGQSWLRIDGFASADELLGEYRKLVHAP</sequence>